<protein>
    <recommendedName>
        <fullName evidence="2">Pyridoxal phosphate homeostasis protein</fullName>
        <shortName evidence="2">PLP homeostasis protein</shortName>
    </recommendedName>
</protein>
<dbReference type="SUPFAM" id="SSF51419">
    <property type="entry name" value="PLP-binding barrel"/>
    <property type="match status" value="1"/>
</dbReference>
<comment type="similarity">
    <text evidence="2 4">Belongs to the pyridoxal phosphate-binding protein YggS/PROSC family.</text>
</comment>
<dbReference type="PANTHER" id="PTHR10146:SF14">
    <property type="entry name" value="PYRIDOXAL PHOSPHATE HOMEOSTASIS PROTEIN"/>
    <property type="match status" value="1"/>
</dbReference>
<evidence type="ECO:0000256" key="4">
    <source>
        <dbReference type="RuleBase" id="RU004514"/>
    </source>
</evidence>
<dbReference type="NCBIfam" id="TIGR00044">
    <property type="entry name" value="YggS family pyridoxal phosphate-dependent enzyme"/>
    <property type="match status" value="1"/>
</dbReference>
<name>A0A498CPP8_9FIRM</name>
<comment type="caution">
    <text evidence="6">The sequence shown here is derived from an EMBL/GenBank/DDBJ whole genome shotgun (WGS) entry which is preliminary data.</text>
</comment>
<feature type="domain" description="Alanine racemase N-terminal" evidence="5">
    <location>
        <begin position="33"/>
        <end position="235"/>
    </location>
</feature>
<dbReference type="PIRSF" id="PIRSF004848">
    <property type="entry name" value="YBL036c_PLPDEIII"/>
    <property type="match status" value="1"/>
</dbReference>
<proteinExistence type="inferred from homology"/>
<dbReference type="InterPro" id="IPR011078">
    <property type="entry name" value="PyrdxlP_homeostasis"/>
</dbReference>
<keyword evidence="7" id="KW-1185">Reference proteome</keyword>
<evidence type="ECO:0000256" key="3">
    <source>
        <dbReference type="PIRSR" id="PIRSR004848-1"/>
    </source>
</evidence>
<dbReference type="FunFam" id="3.20.20.10:FF:000018">
    <property type="entry name" value="Pyridoxal phosphate homeostasis protein"/>
    <property type="match status" value="1"/>
</dbReference>
<dbReference type="HAMAP" id="MF_02087">
    <property type="entry name" value="PLP_homeostasis"/>
    <property type="match status" value="1"/>
</dbReference>
<feature type="modified residue" description="N6-(pyridoxal phosphate)lysine" evidence="2 3">
    <location>
        <position position="43"/>
    </location>
</feature>
<dbReference type="PANTHER" id="PTHR10146">
    <property type="entry name" value="PROLINE SYNTHETASE CO-TRANSCRIBED BACTERIAL HOMOLOG PROTEIN"/>
    <property type="match status" value="1"/>
</dbReference>
<dbReference type="Gene3D" id="3.20.20.10">
    <property type="entry name" value="Alanine racemase"/>
    <property type="match status" value="1"/>
</dbReference>
<dbReference type="GO" id="GO:0030170">
    <property type="term" value="F:pyridoxal phosphate binding"/>
    <property type="evidence" value="ECO:0007669"/>
    <property type="project" value="UniProtKB-UniRule"/>
</dbReference>
<dbReference type="AlphaFoldDB" id="A0A498CPP8"/>
<evidence type="ECO:0000313" key="6">
    <source>
        <dbReference type="EMBL" id="RLL14498.1"/>
    </source>
</evidence>
<evidence type="ECO:0000256" key="1">
    <source>
        <dbReference type="ARBA" id="ARBA00022898"/>
    </source>
</evidence>
<organism evidence="6 7">
    <name type="scientific">Anaerotruncus massiliensis</name>
    <name type="common">ex Liu et al. 2021</name>
    <dbReference type="NCBI Taxonomy" id="2321404"/>
    <lineage>
        <taxon>Bacteria</taxon>
        <taxon>Bacillati</taxon>
        <taxon>Bacillota</taxon>
        <taxon>Clostridia</taxon>
        <taxon>Eubacteriales</taxon>
        <taxon>Oscillospiraceae</taxon>
        <taxon>Anaerotruncus</taxon>
    </lineage>
</organism>
<evidence type="ECO:0000259" key="5">
    <source>
        <dbReference type="Pfam" id="PF01168"/>
    </source>
</evidence>
<evidence type="ECO:0000313" key="7">
    <source>
        <dbReference type="Proteomes" id="UP000276301"/>
    </source>
</evidence>
<sequence>MTENRPDEGAVAATVRDITERIAETCAKCGRDPADVRLMAVTKTVEAARVNEAIGAGVRLLGENRAQELLSKYDDYRKDGVEIHFIGHLQTNKVRQIADKVTMIQSLDSLPLAREIEKQCAKLGKKMDCLVEVNIGSELTKSGVSPEALPEFLEEVSSVGGICVRGLMSIPPVCENDLERERYFSSLYKLFVDIGQKKIDNISMDFLSMGMSDDYLLAIKHGSSLVRIGTALFGRRAYAGHQ</sequence>
<dbReference type="Proteomes" id="UP000276301">
    <property type="component" value="Unassembled WGS sequence"/>
</dbReference>
<accession>A0A498CPP8</accession>
<dbReference type="InterPro" id="IPR029066">
    <property type="entry name" value="PLP-binding_barrel"/>
</dbReference>
<reference evidence="6 7" key="1">
    <citation type="submission" date="2018-10" db="EMBL/GenBank/DDBJ databases">
        <title>Anaerotruncus faecis sp. nov., isolated from human feces.</title>
        <authorList>
            <person name="Wang Y.-J."/>
        </authorList>
    </citation>
    <scope>NUCLEOTIDE SEQUENCE [LARGE SCALE GENOMIC DNA]</scope>
    <source>
        <strain evidence="6 7">22A2-44</strain>
    </source>
</reference>
<comment type="function">
    <text evidence="2">Pyridoxal 5'-phosphate (PLP)-binding protein, which is involved in PLP homeostasis.</text>
</comment>
<keyword evidence="1 2" id="KW-0663">Pyridoxal phosphate</keyword>
<dbReference type="EMBL" id="RCHT01000001">
    <property type="protein sequence ID" value="RLL14498.1"/>
    <property type="molecule type" value="Genomic_DNA"/>
</dbReference>
<evidence type="ECO:0000256" key="2">
    <source>
        <dbReference type="HAMAP-Rule" id="MF_02087"/>
    </source>
</evidence>
<dbReference type="CDD" id="cd00635">
    <property type="entry name" value="PLPDE_III_YBL036c_like"/>
    <property type="match status" value="1"/>
</dbReference>
<gene>
    <name evidence="6" type="ORF">D4A47_00505</name>
</gene>
<comment type="cofactor">
    <cofactor evidence="3">
        <name>pyridoxal 5'-phosphate</name>
        <dbReference type="ChEBI" id="CHEBI:597326"/>
    </cofactor>
</comment>
<dbReference type="RefSeq" id="WP_121585603.1">
    <property type="nucleotide sequence ID" value="NZ_DBGFRH010000030.1"/>
</dbReference>
<dbReference type="InterPro" id="IPR001608">
    <property type="entry name" value="Ala_racemase_N"/>
</dbReference>
<dbReference type="Pfam" id="PF01168">
    <property type="entry name" value="Ala_racemase_N"/>
    <property type="match status" value="1"/>
</dbReference>